<dbReference type="Gene3D" id="1.10.1200.10">
    <property type="entry name" value="ACP-like"/>
    <property type="match status" value="1"/>
</dbReference>
<sequence>MTYSHASLVDALIARAASHGERPAVRFLVDGEQQCETLDYAELDRRARGLAVVLARHAEPGERALLLLHSGLEYVVGFYACLYAGIIAVPALPPESLRPQELNRVRAILGDAQPALILTDSQLAGSLPEAFEVALPTILAVDEQDLSGDGEWHGRRPEAESVAFLQYTSGSTATPKGVQVSHRNLVANEEMMLTGFDLHEREVFVSWLPLYHDMGLIGCLLQAIYAGATLILMSPRSFIERPARWMEAVSRYRASHTGGPDFAFRLAAERTGDAALANLDLSCLRVIYSGSEPIRHDSLAAFEQRFAPAGFQRRMLMPCYGLAEATLFVTGTPAAEPFVAASFDSHALGENLAQPGTGSLLVSSGIEQDGMLLRVVDPVTGMIQPDNRIGEIWTSGDSVAQGYWRNPEATAKAFVQRDGRTWLRTGDLGFLSERRLFITGRLKDVIIVRGQNLYPQDLERAVEYSVEGARKGRVIAFAVEHQGAEGIGIAVEIGRATHKKIDAAQLCAEIDRVVFDTCQQGTAWIALLEPGELPRTSSGKLQRSACRILLERGELACFHLQRAGELATRSGELPRDDTEQLVAQTWSEVLGIAGLYREDRFFALGGNSIGAVQVLARLRERLGVSLSLAALFEAADLAGFAAAVREAMQQPARNLPLAADPQAEPVLSHAQQRLWFAWQLDPQGAVYNVPLAVRLRGPLDIAALRGAFADLQARHAVLRTSFRQDADAVRPVVHQDMALDFAVAELTDLPIEQREAAAREQAAVEARLPFDLQHGPLQRVRLLRLDEREHILLLTIHHIAVDGWSMNILLGELERRYVARLSGQDQPLPALEVGYGDFARWQRQLLAADQQRQLDYWRDALAGEQAWFELHPQRPRAHGALAQCATFDFPAAQTTALRAFAAEQGATPFMLLLGAFAVVLAEHSGQKRIRLGSDIANRTHPLAESLVGFFINQLVLQVELRAEEGADALLDQCRRVVIDAADHQDLPFDRLVEELRPPRRAGRSPFFSIKLNYQEGEPPLPRLRDLRAEHFDGARQVAEMDLILGFYNSAGRLQARFETPQGLFQPGEITQLFAQLQAVLARWLAAPRGSQAELIAAAAQVRREAEAEANRQRQAQLAGQRPMRRRGTDSQSMQGVQ</sequence>
<dbReference type="PROSITE" id="PS50075">
    <property type="entry name" value="CARRIER"/>
    <property type="match status" value="1"/>
</dbReference>
<evidence type="ECO:0000313" key="9">
    <source>
        <dbReference type="Proteomes" id="UP000242957"/>
    </source>
</evidence>
<reference evidence="9" key="1">
    <citation type="submission" date="2016-10" db="EMBL/GenBank/DDBJ databases">
        <authorList>
            <person name="Varghese N."/>
            <person name="Submissions S."/>
        </authorList>
    </citation>
    <scope>NUCLEOTIDE SEQUENCE [LARGE SCALE GENOMIC DNA]</scope>
    <source>
        <strain evidence="9">JCM 21621</strain>
    </source>
</reference>
<evidence type="ECO:0000313" key="8">
    <source>
        <dbReference type="EMBL" id="SDO23786.1"/>
    </source>
</evidence>
<dbReference type="InterPro" id="IPR040097">
    <property type="entry name" value="FAAL/FAAC"/>
</dbReference>
<proteinExistence type="inferred from homology"/>
<protein>
    <submittedName>
        <fullName evidence="8">Acyl-CoA synthetase (AMP-forming)/AMP-acid ligase II</fullName>
    </submittedName>
</protein>
<dbReference type="InterPro" id="IPR006162">
    <property type="entry name" value="Ppantetheine_attach_site"/>
</dbReference>
<feature type="region of interest" description="Disordered" evidence="6">
    <location>
        <begin position="1105"/>
        <end position="1137"/>
    </location>
</feature>
<dbReference type="Gene3D" id="3.30.300.30">
    <property type="match status" value="1"/>
</dbReference>
<dbReference type="AlphaFoldDB" id="A0A1H0HX50"/>
<dbReference type="GO" id="GO:0016874">
    <property type="term" value="F:ligase activity"/>
    <property type="evidence" value="ECO:0007669"/>
    <property type="project" value="UniProtKB-KW"/>
</dbReference>
<evidence type="ECO:0000256" key="2">
    <source>
        <dbReference type="ARBA" id="ARBA00006432"/>
    </source>
</evidence>
<dbReference type="InterPro" id="IPR042099">
    <property type="entry name" value="ANL_N_sf"/>
</dbReference>
<evidence type="ECO:0000256" key="3">
    <source>
        <dbReference type="ARBA" id="ARBA00022450"/>
    </source>
</evidence>
<dbReference type="InterPro" id="IPR045851">
    <property type="entry name" value="AMP-bd_C_sf"/>
</dbReference>
<evidence type="ECO:0000259" key="7">
    <source>
        <dbReference type="PROSITE" id="PS50075"/>
    </source>
</evidence>
<dbReference type="Proteomes" id="UP000242957">
    <property type="component" value="Unassembled WGS sequence"/>
</dbReference>
<evidence type="ECO:0000256" key="5">
    <source>
        <dbReference type="ARBA" id="ARBA00022598"/>
    </source>
</evidence>
<evidence type="ECO:0000256" key="1">
    <source>
        <dbReference type="ARBA" id="ARBA00001957"/>
    </source>
</evidence>
<dbReference type="Gene3D" id="3.30.559.30">
    <property type="entry name" value="Nonribosomal peptide synthetase, condensation domain"/>
    <property type="match status" value="1"/>
</dbReference>
<dbReference type="InterPro" id="IPR001242">
    <property type="entry name" value="Condensation_dom"/>
</dbReference>
<dbReference type="SUPFAM" id="SSF56801">
    <property type="entry name" value="Acetyl-CoA synthetase-like"/>
    <property type="match status" value="1"/>
</dbReference>
<dbReference type="Pfam" id="PF00668">
    <property type="entry name" value="Condensation"/>
    <property type="match status" value="1"/>
</dbReference>
<dbReference type="Pfam" id="PF00550">
    <property type="entry name" value="PP-binding"/>
    <property type="match status" value="1"/>
</dbReference>
<feature type="domain" description="Carrier" evidence="7">
    <location>
        <begin position="573"/>
        <end position="648"/>
    </location>
</feature>
<dbReference type="SUPFAM" id="SSF52777">
    <property type="entry name" value="CoA-dependent acyltransferases"/>
    <property type="match status" value="2"/>
</dbReference>
<dbReference type="FunFam" id="3.30.559.10:FF:000012">
    <property type="entry name" value="Non-ribosomal peptide synthetase"/>
    <property type="match status" value="1"/>
</dbReference>
<dbReference type="FunFam" id="3.40.50.12780:FF:000013">
    <property type="entry name" value="Long-chain-fatty-acid--AMP ligase FadD32"/>
    <property type="match status" value="1"/>
</dbReference>
<dbReference type="GO" id="GO:0005886">
    <property type="term" value="C:plasma membrane"/>
    <property type="evidence" value="ECO:0007669"/>
    <property type="project" value="TreeGrafter"/>
</dbReference>
<name>A0A1H0HX50_9PSED</name>
<dbReference type="CDD" id="cd05931">
    <property type="entry name" value="FAAL"/>
    <property type="match status" value="1"/>
</dbReference>
<dbReference type="RefSeq" id="WP_084311282.1">
    <property type="nucleotide sequence ID" value="NZ_FNIJ01000009.1"/>
</dbReference>
<dbReference type="SUPFAM" id="SSF47336">
    <property type="entry name" value="ACP-like"/>
    <property type="match status" value="1"/>
</dbReference>
<evidence type="ECO:0000256" key="6">
    <source>
        <dbReference type="SAM" id="MobiDB-lite"/>
    </source>
</evidence>
<keyword evidence="5 8" id="KW-0436">Ligase</keyword>
<organism evidence="8 9">
    <name type="scientific">Pseudomonas jinjuensis</name>
    <dbReference type="NCBI Taxonomy" id="198616"/>
    <lineage>
        <taxon>Bacteria</taxon>
        <taxon>Pseudomonadati</taxon>
        <taxon>Pseudomonadota</taxon>
        <taxon>Gammaproteobacteria</taxon>
        <taxon>Pseudomonadales</taxon>
        <taxon>Pseudomonadaceae</taxon>
        <taxon>Pseudomonas</taxon>
    </lineage>
</organism>
<dbReference type="GO" id="GO:0071766">
    <property type="term" value="P:Actinobacterium-type cell wall biogenesis"/>
    <property type="evidence" value="ECO:0007669"/>
    <property type="project" value="UniProtKB-ARBA"/>
</dbReference>
<keyword evidence="3" id="KW-0596">Phosphopantetheine</keyword>
<accession>A0A1H0HX50</accession>
<dbReference type="OrthoDB" id="9757559at2"/>
<keyword evidence="4" id="KW-0597">Phosphoprotein</keyword>
<dbReference type="SMART" id="SM00823">
    <property type="entry name" value="PKS_PP"/>
    <property type="match status" value="1"/>
</dbReference>
<dbReference type="Gene3D" id="3.30.559.10">
    <property type="entry name" value="Chloramphenicol acetyltransferase-like domain"/>
    <property type="match status" value="1"/>
</dbReference>
<dbReference type="PROSITE" id="PS00012">
    <property type="entry name" value="PHOSPHOPANTETHEINE"/>
    <property type="match status" value="1"/>
</dbReference>
<dbReference type="InterPro" id="IPR023213">
    <property type="entry name" value="CAT-like_dom_sf"/>
</dbReference>
<dbReference type="PANTHER" id="PTHR22754:SF32">
    <property type="entry name" value="DISCO-INTERACTING PROTEIN 2"/>
    <property type="match status" value="1"/>
</dbReference>
<dbReference type="InterPro" id="IPR036736">
    <property type="entry name" value="ACP-like_sf"/>
</dbReference>
<gene>
    <name evidence="8" type="ORF">SAMN05216193_10950</name>
</gene>
<keyword evidence="9" id="KW-1185">Reference proteome</keyword>
<dbReference type="InterPro" id="IPR000873">
    <property type="entry name" value="AMP-dep_synth/lig_dom"/>
</dbReference>
<dbReference type="Pfam" id="PF00501">
    <property type="entry name" value="AMP-binding"/>
    <property type="match status" value="1"/>
</dbReference>
<dbReference type="GO" id="GO:0006633">
    <property type="term" value="P:fatty acid biosynthetic process"/>
    <property type="evidence" value="ECO:0007669"/>
    <property type="project" value="TreeGrafter"/>
</dbReference>
<dbReference type="CDD" id="cd19531">
    <property type="entry name" value="LCL_NRPS-like"/>
    <property type="match status" value="1"/>
</dbReference>
<dbReference type="InterPro" id="IPR009081">
    <property type="entry name" value="PP-bd_ACP"/>
</dbReference>
<dbReference type="GO" id="GO:0070566">
    <property type="term" value="F:adenylyltransferase activity"/>
    <property type="evidence" value="ECO:0007669"/>
    <property type="project" value="TreeGrafter"/>
</dbReference>
<dbReference type="InterPro" id="IPR020806">
    <property type="entry name" value="PKS_PP-bd"/>
</dbReference>
<dbReference type="EMBL" id="FNIJ01000009">
    <property type="protein sequence ID" value="SDO23786.1"/>
    <property type="molecule type" value="Genomic_DNA"/>
</dbReference>
<dbReference type="Gene3D" id="3.40.50.12780">
    <property type="entry name" value="N-terminal domain of ligase-like"/>
    <property type="match status" value="1"/>
</dbReference>
<dbReference type="STRING" id="198616.SAMN05216193_10950"/>
<comment type="similarity">
    <text evidence="2">Belongs to the ATP-dependent AMP-binding enzyme family.</text>
</comment>
<dbReference type="GO" id="GO:0031177">
    <property type="term" value="F:phosphopantetheine binding"/>
    <property type="evidence" value="ECO:0007669"/>
    <property type="project" value="InterPro"/>
</dbReference>
<evidence type="ECO:0000256" key="4">
    <source>
        <dbReference type="ARBA" id="ARBA00022553"/>
    </source>
</evidence>
<dbReference type="PANTHER" id="PTHR22754">
    <property type="entry name" value="DISCO-INTERACTING PROTEIN 2 DIP2 -RELATED"/>
    <property type="match status" value="1"/>
</dbReference>
<comment type="cofactor">
    <cofactor evidence="1">
        <name>pantetheine 4'-phosphate</name>
        <dbReference type="ChEBI" id="CHEBI:47942"/>
    </cofactor>
</comment>